<reference evidence="1" key="1">
    <citation type="journal article" date="2015" name="Nature">
        <title>Complex archaea that bridge the gap between prokaryotes and eukaryotes.</title>
        <authorList>
            <person name="Spang A."/>
            <person name="Saw J.H."/>
            <person name="Jorgensen S.L."/>
            <person name="Zaremba-Niedzwiedzka K."/>
            <person name="Martijn J."/>
            <person name="Lind A.E."/>
            <person name="van Eijk R."/>
            <person name="Schleper C."/>
            <person name="Guy L."/>
            <person name="Ettema T.J."/>
        </authorList>
    </citation>
    <scope>NUCLEOTIDE SEQUENCE</scope>
</reference>
<accession>A0A0F9P7G1</accession>
<organism evidence="1">
    <name type="scientific">marine sediment metagenome</name>
    <dbReference type="NCBI Taxonomy" id="412755"/>
    <lineage>
        <taxon>unclassified sequences</taxon>
        <taxon>metagenomes</taxon>
        <taxon>ecological metagenomes</taxon>
    </lineage>
</organism>
<proteinExistence type="predicted"/>
<gene>
    <name evidence="1" type="ORF">LCGC14_0936600</name>
</gene>
<sequence length="555" mass="58483">MATPGPEYSVMSGDWPHLEYIINDLSHRIIDQEISVGSDPVFGSPTMDSIQFIGSAETFAADITSGAENDVFQLNAAGKWENRSDLKLPDGANIGIASDTDLLTLTSNQLDVAGALDVTGLTTSDGFTSSGGDTSLFNTIISGLDSLLDVSAITVTPALQNIIKFDACTLDVTEFAAFQPLNSGMIKRGDGDPGWLQLCAPNSTASMIRIGVDADPYARLKITADGKMEWGIGVLVDDVIRDTNLYRSAADTLKTDDAFSANNLIIRGFTLIQVSSDPAILTADDIIINAESGILDLKALSEITLKPGEDTANFFKFNSNLTDLTLSTTDGSNLTITPAGGNTIITGRVGIGTITNPNAPLEVKGPKPGSIGGFQSGMLHVTGSGTAQFSNSVITGHNAFNTNTQLWYLGSMSSSNDDIAFINRQNAAMHFSTNNASKMIIDASGNVGIGLTTVDANYKLIVRRAADVNFGIGLQSSELAIAAFNDAISANIPMRFYASEFNFLNGKVGMGVIDPDVKLEIFDTGTQLKLSYDAGNHTTFATGSDGDLTIATVDS</sequence>
<feature type="non-terminal residue" evidence="1">
    <location>
        <position position="555"/>
    </location>
</feature>
<evidence type="ECO:0000313" key="1">
    <source>
        <dbReference type="EMBL" id="KKN20332.1"/>
    </source>
</evidence>
<protein>
    <submittedName>
        <fullName evidence="1">Uncharacterized protein</fullName>
    </submittedName>
</protein>
<dbReference type="EMBL" id="LAZR01003252">
    <property type="protein sequence ID" value="KKN20332.1"/>
    <property type="molecule type" value="Genomic_DNA"/>
</dbReference>
<comment type="caution">
    <text evidence="1">The sequence shown here is derived from an EMBL/GenBank/DDBJ whole genome shotgun (WGS) entry which is preliminary data.</text>
</comment>
<dbReference type="AlphaFoldDB" id="A0A0F9P7G1"/>
<name>A0A0F9P7G1_9ZZZZ</name>